<reference evidence="9" key="1">
    <citation type="submission" date="2022-09" db="EMBL/GenBank/DDBJ databases">
        <authorList>
            <person name="Zoaiter M."/>
        </authorList>
    </citation>
    <scope>NUCLEOTIDE SEQUENCE</scope>
    <source>
        <strain evidence="9">DSM 19848</strain>
    </source>
</reference>
<feature type="domain" description="AlgX/AlgJ SGNH hydrolase-like" evidence="8">
    <location>
        <begin position="93"/>
        <end position="233"/>
    </location>
</feature>
<evidence type="ECO:0000256" key="3">
    <source>
        <dbReference type="ARBA" id="ARBA00022679"/>
    </source>
</evidence>
<keyword evidence="7" id="KW-0472">Membrane</keyword>
<keyword evidence="6" id="KW-0016">Alginate biosynthesis</keyword>
<evidence type="ECO:0000256" key="4">
    <source>
        <dbReference type="ARBA" id="ARBA00022729"/>
    </source>
</evidence>
<comment type="caution">
    <text evidence="9">The sequence shown here is derived from an EMBL/GenBank/DDBJ whole genome shotgun (WGS) entry which is preliminary data.</text>
</comment>
<evidence type="ECO:0000259" key="8">
    <source>
        <dbReference type="Pfam" id="PF16822"/>
    </source>
</evidence>
<keyword evidence="4" id="KW-0732">Signal</keyword>
<keyword evidence="3" id="KW-0808">Transferase</keyword>
<organism evidence="9 10">
    <name type="scientific">Fusobacterium simiae</name>
    <dbReference type="NCBI Taxonomy" id="855"/>
    <lineage>
        <taxon>Bacteria</taxon>
        <taxon>Fusobacteriati</taxon>
        <taxon>Fusobacteriota</taxon>
        <taxon>Fusobacteriia</taxon>
        <taxon>Fusobacteriales</taxon>
        <taxon>Fusobacteriaceae</taxon>
        <taxon>Fusobacterium</taxon>
    </lineage>
</organism>
<comment type="subcellular location">
    <subcellularLocation>
        <location evidence="1">Periplasm</location>
    </subcellularLocation>
</comment>
<dbReference type="RefSeq" id="WP_265151913.1">
    <property type="nucleotide sequence ID" value="NZ_JAOXXL010000008.1"/>
</dbReference>
<keyword evidence="7" id="KW-0812">Transmembrane</keyword>
<name>A0ABT4DHC4_FUSSI</name>
<accession>A0ABT4DHC4</accession>
<evidence type="ECO:0000256" key="1">
    <source>
        <dbReference type="ARBA" id="ARBA00004418"/>
    </source>
</evidence>
<evidence type="ECO:0000313" key="9">
    <source>
        <dbReference type="EMBL" id="MCY7007868.1"/>
    </source>
</evidence>
<evidence type="ECO:0000256" key="7">
    <source>
        <dbReference type="SAM" id="Phobius"/>
    </source>
</evidence>
<protein>
    <recommendedName>
        <fullName evidence="8">AlgX/AlgJ SGNH hydrolase-like domain-containing protein</fullName>
    </recommendedName>
</protein>
<dbReference type="InterPro" id="IPR031811">
    <property type="entry name" value="ALGX/ALGJ_SGNH-like"/>
</dbReference>
<sequence length="470" mass="56503">MKQLRKMFIIFFMTLLFLPIIFFNWKDDYISTIDNRALKKFPKKENLAGSDITDYIQNYINDRIGGREKIINLYINLNDKIFNLMEHPTYTYGKEGYIFFKMKRNIEYQEYHRKFAETIKQIQTYCEERGVSFYLVFNPEKKYVYSEYLPKGVNYNREWVNRFMIDLKELGVNFIDNSDFLKEKAKKDFVFNKKYDAGHWNDLGAFLGMNNVYEKIYQKNPKILLLSEDQYNKLSKLEGSLPVAYFKINEEVPNWELKVNYEDISEQYINEVKRNSSFPYFNYYRNLSQEAKGSLKLLMFQGSYLNSRGKFVIPAVKEYIGIHNYQNVLDIPYYFNIFKPDLIVFEVAEYTLLDPYFSYEKMNKLDLPPFLDEYKKSKAKLNTDIDSFNYDFNFQIEHGDKLSKIIISGLPKEAKYLYLSSKNKIYDFMKGENETHELSILNEVLEENKEFEIYYITDKEQIYKFLVRLD</sequence>
<evidence type="ECO:0000256" key="6">
    <source>
        <dbReference type="ARBA" id="ARBA00022841"/>
    </source>
</evidence>
<dbReference type="EMBL" id="JAOXXL010000008">
    <property type="protein sequence ID" value="MCY7007868.1"/>
    <property type="molecule type" value="Genomic_DNA"/>
</dbReference>
<evidence type="ECO:0000256" key="2">
    <source>
        <dbReference type="ARBA" id="ARBA00005182"/>
    </source>
</evidence>
<dbReference type="Pfam" id="PF16822">
    <property type="entry name" value="ALGX"/>
    <property type="match status" value="1"/>
</dbReference>
<keyword evidence="10" id="KW-1185">Reference proteome</keyword>
<evidence type="ECO:0000313" key="10">
    <source>
        <dbReference type="Proteomes" id="UP001062738"/>
    </source>
</evidence>
<evidence type="ECO:0000256" key="5">
    <source>
        <dbReference type="ARBA" id="ARBA00022764"/>
    </source>
</evidence>
<keyword evidence="7" id="KW-1133">Transmembrane helix</keyword>
<comment type="pathway">
    <text evidence="2">Glycan biosynthesis; alginate biosynthesis.</text>
</comment>
<gene>
    <name evidence="9" type="ORF">OCK72_04255</name>
</gene>
<dbReference type="Proteomes" id="UP001062738">
    <property type="component" value="Unassembled WGS sequence"/>
</dbReference>
<keyword evidence="5" id="KW-0574">Periplasm</keyword>
<proteinExistence type="predicted"/>
<feature type="transmembrane region" description="Helical" evidence="7">
    <location>
        <begin position="7"/>
        <end position="25"/>
    </location>
</feature>